<reference evidence="1 2" key="1">
    <citation type="submission" date="2024-09" db="EMBL/GenBank/DDBJ databases">
        <authorList>
            <person name="Sun Q."/>
            <person name="Mori K."/>
        </authorList>
    </citation>
    <scope>NUCLEOTIDE SEQUENCE [LARGE SCALE GENOMIC DNA]</scope>
    <source>
        <strain evidence="1 2">NCAIM B.01794</strain>
    </source>
</reference>
<organism evidence="1 2">
    <name type="scientific">Azorhizophilus paspali</name>
    <name type="common">Azotobacter paspali</name>
    <dbReference type="NCBI Taxonomy" id="69963"/>
    <lineage>
        <taxon>Bacteria</taxon>
        <taxon>Pseudomonadati</taxon>
        <taxon>Pseudomonadota</taxon>
        <taxon>Gammaproteobacteria</taxon>
        <taxon>Pseudomonadales</taxon>
        <taxon>Pseudomonadaceae</taxon>
        <taxon>Azorhizophilus</taxon>
    </lineage>
</organism>
<dbReference type="RefSeq" id="WP_376948871.1">
    <property type="nucleotide sequence ID" value="NZ_CP171449.1"/>
</dbReference>
<sequence>MAGPEDQDGFGPLDQAAGLRRWAARHGADAESVIAAPSITAPSSDIAGTLRPTLMVVGLPSGSQCLERVRQALRCWRANGHAWVGDPARWQLVALAEDSPYLHTLACQQPRWGLWVEGDSDGFRRAYRCLRRLREGGGPIRLLVVHPGFVSHAGLLDNLRQAASAFLGIELLLLAERPAGPRG</sequence>
<evidence type="ECO:0000313" key="1">
    <source>
        <dbReference type="EMBL" id="MFC0711814.1"/>
    </source>
</evidence>
<gene>
    <name evidence="1" type="ORF">ACFFGX_20435</name>
</gene>
<dbReference type="EMBL" id="JBHLSS010000134">
    <property type="protein sequence ID" value="MFC0711814.1"/>
    <property type="molecule type" value="Genomic_DNA"/>
</dbReference>
<dbReference type="Proteomes" id="UP001589891">
    <property type="component" value="Unassembled WGS sequence"/>
</dbReference>
<comment type="caution">
    <text evidence="1">The sequence shown here is derived from an EMBL/GenBank/DDBJ whole genome shotgun (WGS) entry which is preliminary data.</text>
</comment>
<accession>A0ABV6SQM1</accession>
<proteinExistence type="predicted"/>
<protein>
    <submittedName>
        <fullName evidence="1">Uncharacterized protein</fullName>
    </submittedName>
</protein>
<keyword evidence="2" id="KW-1185">Reference proteome</keyword>
<evidence type="ECO:0000313" key="2">
    <source>
        <dbReference type="Proteomes" id="UP001589891"/>
    </source>
</evidence>
<name>A0ABV6SQM1_AZOPA</name>